<organism evidence="1 2">
    <name type="scientific">Pluteus cervinus</name>
    <dbReference type="NCBI Taxonomy" id="181527"/>
    <lineage>
        <taxon>Eukaryota</taxon>
        <taxon>Fungi</taxon>
        <taxon>Dikarya</taxon>
        <taxon>Basidiomycota</taxon>
        <taxon>Agaricomycotina</taxon>
        <taxon>Agaricomycetes</taxon>
        <taxon>Agaricomycetidae</taxon>
        <taxon>Agaricales</taxon>
        <taxon>Pluteineae</taxon>
        <taxon>Pluteaceae</taxon>
        <taxon>Pluteus</taxon>
    </lineage>
</organism>
<name>A0ACD3A3J0_9AGAR</name>
<proteinExistence type="predicted"/>
<dbReference type="EMBL" id="ML208782">
    <property type="protein sequence ID" value="TFK60393.1"/>
    <property type="molecule type" value="Genomic_DNA"/>
</dbReference>
<dbReference type="Proteomes" id="UP000308600">
    <property type="component" value="Unassembled WGS sequence"/>
</dbReference>
<evidence type="ECO:0000313" key="2">
    <source>
        <dbReference type="Proteomes" id="UP000308600"/>
    </source>
</evidence>
<gene>
    <name evidence="1" type="ORF">BDN72DRAFT_965701</name>
</gene>
<keyword evidence="2" id="KW-1185">Reference proteome</keyword>
<sequence>MPGKASSRFPNFFRFKSRAVETKSATQNDHRQPSFFRRVSWWFKEAFSGKRPHSAVGSPPPDSPPNQRVDETGQDTRPEGTHTVDGVIPESQNSNNLNVESEAGGTSTEALKVDTAKPKGELAEAKSTKGKMKGLGDKSHGVVAKLQKISDAVKFVAAVHPYAQTAAEILFSINDAIANNIEADEKIGELLELLEQVYSFVDESAKVKKMQEAHVELLEALAIRSIKVAAFIKRCAKIEGFWKRLPGNLGVGMEIDEHIAILKDLKNAITHQATLEIQLGIQSIGEHLILNDLRYADDAGYKLEKQCLPGTRVESIKEILSWALGTSETDSRVLWLSGGAGTGKSTIAHTVAFLMHKMGHLGSCFCFESLDDKRHERVFTTITRDLADFQPSIRDAVIHTVQACPATQRSSSDALLQWTRLIVPSFTSLSHNSTSPTLMGPILIIIDALDESGRSHESRKSLLSILAGKKDALKQLPPNVRILLTSRPLDDIHNALVNHRHILIKSMDNIPETSTRSDIREYIKHQFSSDVKLKDFLDDGRIQTLVDASHRLFQWISTACSFIIGNRDSVGLSREERFQKLCSSDTSSQALGGDDLLYSLYTNILSESFPLTNEVAKNRFHSVMAQMLVSKEPLPRSSLNELRKYMRSDHKDVSPVIDDMGSLLTGVYEPNTPVRPIHASFYDYLTKKLATEDIQAMQRDMTLSTLAVMNCMEAGLRFNIADIESSYLKNPDANDASVTAKIKPHLLYACKHWCEHLTSLPNFDADLAKSVEELLTERFPFWLEVLSLSRSLGATSRLFARVIPWLEKGNNDLAQSAQDALQFIRLFGTPISQSVPHIYLSALPFAPRESRVYKKYAPRLQHPLFVAEGPMDTWPDTQLELLGHTLPVTCLAFSPDGQYFASGSFDKTVRIWSAESGEMIHTFQEESFIVGVSFLADGKQVVFGSVQGMVRICDLQTGKDLPTFQTGQEALYGVTASEGGSRILYCGNAGQEITAGVKAGPLPTYPTNTYHFELRQATHHIVFQGPQDARLFCENQHVALISGTQGRFQTFCDGALMLWDRSTKTISSIAATPSQYAEISPEGSYVAFTSLSDGVLVNVWDVMDNRILFRYFPQSASGDDLQVLETRFCGSQLLILIGGWLPSSGHQIVACDFKTDAVVVVSDTRSNTLLRPHTNLTDRGNSLAAELEIRSYCNPSHETWGYLYLGNRVVFSQNGAQYASPATTYESIRIWNRSGREAHTLHSMQGRYSDLTDNASFSSNDSVLITLQNPNLSTSAYAIDVKTGAKQKLWDFPKARNKRIRFCSGGSRLTWVPKYGLFQVLEIQTGALVNDFWVGNDHFLISLSSTGDRLALQSIETPTTVTVYDVASRQPLGEYNYKSERKSDGDVPSDIRVVGLDGGERMALCVYEDSSAKVIIWNCKTKESIVLDSLLHGKSVDHVAFPLAGNLMACRTISGSAGDANSIFVVDMADTGILCHELAHVPIDIRPPVISPEGKYIAAYSDAAGSLYVWDGETHHCLRAFDLQSSTGNLFSVFSHDGKLFASFDSKMYRIWDVQAYATFSPDESHWHTEGGSSETLFHRTTSPTPEQKSVRLDRATGWVVDGRGKFLFWVPPTLRQGLYTPGTQLITGEYLTATKLDLSKFRYGSDWTSCWK</sequence>
<reference evidence="1 2" key="1">
    <citation type="journal article" date="2019" name="Nat. Ecol. Evol.">
        <title>Megaphylogeny resolves global patterns of mushroom evolution.</title>
        <authorList>
            <person name="Varga T."/>
            <person name="Krizsan K."/>
            <person name="Foldi C."/>
            <person name="Dima B."/>
            <person name="Sanchez-Garcia M."/>
            <person name="Sanchez-Ramirez S."/>
            <person name="Szollosi G.J."/>
            <person name="Szarkandi J.G."/>
            <person name="Papp V."/>
            <person name="Albert L."/>
            <person name="Andreopoulos W."/>
            <person name="Angelini C."/>
            <person name="Antonin V."/>
            <person name="Barry K.W."/>
            <person name="Bougher N.L."/>
            <person name="Buchanan P."/>
            <person name="Buyck B."/>
            <person name="Bense V."/>
            <person name="Catcheside P."/>
            <person name="Chovatia M."/>
            <person name="Cooper J."/>
            <person name="Damon W."/>
            <person name="Desjardin D."/>
            <person name="Finy P."/>
            <person name="Geml J."/>
            <person name="Haridas S."/>
            <person name="Hughes K."/>
            <person name="Justo A."/>
            <person name="Karasinski D."/>
            <person name="Kautmanova I."/>
            <person name="Kiss B."/>
            <person name="Kocsube S."/>
            <person name="Kotiranta H."/>
            <person name="LaButti K.M."/>
            <person name="Lechner B.E."/>
            <person name="Liimatainen K."/>
            <person name="Lipzen A."/>
            <person name="Lukacs Z."/>
            <person name="Mihaltcheva S."/>
            <person name="Morgado L.N."/>
            <person name="Niskanen T."/>
            <person name="Noordeloos M.E."/>
            <person name="Ohm R.A."/>
            <person name="Ortiz-Santana B."/>
            <person name="Ovrebo C."/>
            <person name="Racz N."/>
            <person name="Riley R."/>
            <person name="Savchenko A."/>
            <person name="Shiryaev A."/>
            <person name="Soop K."/>
            <person name="Spirin V."/>
            <person name="Szebenyi C."/>
            <person name="Tomsovsky M."/>
            <person name="Tulloss R.E."/>
            <person name="Uehling J."/>
            <person name="Grigoriev I.V."/>
            <person name="Vagvolgyi C."/>
            <person name="Papp T."/>
            <person name="Martin F.M."/>
            <person name="Miettinen O."/>
            <person name="Hibbett D.S."/>
            <person name="Nagy L.G."/>
        </authorList>
    </citation>
    <scope>NUCLEOTIDE SEQUENCE [LARGE SCALE GENOMIC DNA]</scope>
    <source>
        <strain evidence="1 2">NL-1719</strain>
    </source>
</reference>
<evidence type="ECO:0000313" key="1">
    <source>
        <dbReference type="EMBL" id="TFK60393.1"/>
    </source>
</evidence>
<accession>A0ACD3A3J0</accession>
<protein>
    <submittedName>
        <fullName evidence="1">Uncharacterized protein</fullName>
    </submittedName>
</protein>